<keyword evidence="1" id="KW-1133">Transmembrane helix</keyword>
<keyword evidence="3" id="KW-1185">Reference proteome</keyword>
<dbReference type="EMBL" id="JAECZC010000007">
    <property type="protein sequence ID" value="MBH8561621.1"/>
    <property type="molecule type" value="Genomic_DNA"/>
</dbReference>
<protein>
    <submittedName>
        <fullName evidence="2">Uncharacterized protein</fullName>
    </submittedName>
</protein>
<keyword evidence="1" id="KW-0472">Membrane</keyword>
<dbReference type="AlphaFoldDB" id="A0A8J7L9M0"/>
<gene>
    <name evidence="2" type="ORF">I8748_05415</name>
</gene>
<comment type="caution">
    <text evidence="2">The sequence shown here is derived from an EMBL/GenBank/DDBJ whole genome shotgun (WGS) entry which is preliminary data.</text>
</comment>
<proteinExistence type="predicted"/>
<evidence type="ECO:0000256" key="1">
    <source>
        <dbReference type="SAM" id="Phobius"/>
    </source>
</evidence>
<dbReference type="Proteomes" id="UP000632766">
    <property type="component" value="Unassembled WGS sequence"/>
</dbReference>
<sequence>MNIGCGMAHLFLYIFSLGVFLWLFGRLSIKRDRPRLRRVDGVIWQRPK</sequence>
<dbReference type="RefSeq" id="WP_214662437.1">
    <property type="nucleotide sequence ID" value="NZ_JAECZC010000007.1"/>
</dbReference>
<name>A0A8J7L9M0_9NOST</name>
<organism evidence="2 3">
    <name type="scientific">Amazonocrinis nigriterrae CENA67</name>
    <dbReference type="NCBI Taxonomy" id="2794033"/>
    <lineage>
        <taxon>Bacteria</taxon>
        <taxon>Bacillati</taxon>
        <taxon>Cyanobacteriota</taxon>
        <taxon>Cyanophyceae</taxon>
        <taxon>Nostocales</taxon>
        <taxon>Nostocaceae</taxon>
        <taxon>Amazonocrinis</taxon>
        <taxon>Amazonocrinis nigriterrae</taxon>
    </lineage>
</organism>
<reference evidence="2 3" key="1">
    <citation type="journal article" date="2021" name="Int. J. Syst. Evol. Microbiol.">
        <title>Amazonocrinis nigriterrae gen. nov., sp. nov., Atlanticothrix silvestris gen. nov., sp. nov. and Dendronalium phyllosphericum gen. nov., sp. nov., nostocacean cyanobacteria from Brazilian environments.</title>
        <authorList>
            <person name="Alvarenga D.O."/>
            <person name="Andreote A.P.D."/>
            <person name="Branco L.H.Z."/>
            <person name="Delbaje E."/>
            <person name="Cruz R.B."/>
            <person name="Varani A.M."/>
            <person name="Fiore M.F."/>
        </authorList>
    </citation>
    <scope>NUCLEOTIDE SEQUENCE [LARGE SCALE GENOMIC DNA]</scope>
    <source>
        <strain evidence="2 3">CENA67</strain>
    </source>
</reference>
<evidence type="ECO:0000313" key="2">
    <source>
        <dbReference type="EMBL" id="MBH8561621.1"/>
    </source>
</evidence>
<evidence type="ECO:0000313" key="3">
    <source>
        <dbReference type="Proteomes" id="UP000632766"/>
    </source>
</evidence>
<keyword evidence="1" id="KW-0812">Transmembrane</keyword>
<feature type="transmembrane region" description="Helical" evidence="1">
    <location>
        <begin position="6"/>
        <end position="29"/>
    </location>
</feature>
<accession>A0A8J7L9M0</accession>